<dbReference type="SMART" id="SM01266">
    <property type="entry name" value="Mac"/>
    <property type="match status" value="1"/>
</dbReference>
<dbReference type="PANTHER" id="PTHR23416:SF23">
    <property type="entry name" value="ACETYLTRANSFERASE C18B11.09C-RELATED"/>
    <property type="match status" value="1"/>
</dbReference>
<dbReference type="EMBL" id="KQ085886">
    <property type="protein sequence ID" value="KLO19490.1"/>
    <property type="molecule type" value="Genomic_DNA"/>
</dbReference>
<dbReference type="InterPro" id="IPR001451">
    <property type="entry name" value="Hexapep"/>
</dbReference>
<dbReference type="InterPro" id="IPR024688">
    <property type="entry name" value="Mac_dom"/>
</dbReference>
<feature type="region of interest" description="Disordered" evidence="3">
    <location>
        <begin position="1"/>
        <end position="22"/>
    </location>
</feature>
<dbReference type="SUPFAM" id="SSF51161">
    <property type="entry name" value="Trimeric LpxA-like enzymes"/>
    <property type="match status" value="1"/>
</dbReference>
<dbReference type="FunCoup" id="A0A0H2S5H9">
    <property type="interactions" value="7"/>
</dbReference>
<dbReference type="PROSITE" id="PS00101">
    <property type="entry name" value="HEXAPEP_TRANSFERASES"/>
    <property type="match status" value="1"/>
</dbReference>
<gene>
    <name evidence="5" type="ORF">SCHPADRAFT_864963</name>
</gene>
<comment type="similarity">
    <text evidence="1">Belongs to the transferase hexapeptide repeat family.</text>
</comment>
<dbReference type="PANTHER" id="PTHR23416">
    <property type="entry name" value="SIALIC ACID SYNTHASE-RELATED"/>
    <property type="match status" value="1"/>
</dbReference>
<evidence type="ECO:0000259" key="4">
    <source>
        <dbReference type="SMART" id="SM01266"/>
    </source>
</evidence>
<dbReference type="AlphaFoldDB" id="A0A0H2S5H9"/>
<dbReference type="CDD" id="cd03357">
    <property type="entry name" value="LbH_MAT_GAT"/>
    <property type="match status" value="1"/>
</dbReference>
<dbReference type="InterPro" id="IPR051159">
    <property type="entry name" value="Hexapeptide_acetyltransf"/>
</dbReference>
<dbReference type="OrthoDB" id="25818at2759"/>
<organism evidence="5 6">
    <name type="scientific">Schizopora paradoxa</name>
    <dbReference type="NCBI Taxonomy" id="27342"/>
    <lineage>
        <taxon>Eukaryota</taxon>
        <taxon>Fungi</taxon>
        <taxon>Dikarya</taxon>
        <taxon>Basidiomycota</taxon>
        <taxon>Agaricomycotina</taxon>
        <taxon>Agaricomycetes</taxon>
        <taxon>Hymenochaetales</taxon>
        <taxon>Schizoporaceae</taxon>
        <taxon>Schizopora</taxon>
    </lineage>
</organism>
<evidence type="ECO:0000313" key="5">
    <source>
        <dbReference type="EMBL" id="KLO19490.1"/>
    </source>
</evidence>
<dbReference type="GO" id="GO:0016407">
    <property type="term" value="F:acetyltransferase activity"/>
    <property type="evidence" value="ECO:0007669"/>
    <property type="project" value="InterPro"/>
</dbReference>
<dbReference type="InterPro" id="IPR011004">
    <property type="entry name" value="Trimer_LpxA-like_sf"/>
</dbReference>
<dbReference type="Proteomes" id="UP000053477">
    <property type="component" value="Unassembled WGS sequence"/>
</dbReference>
<reference evidence="5 6" key="1">
    <citation type="submission" date="2015-04" db="EMBL/GenBank/DDBJ databases">
        <title>Complete genome sequence of Schizopora paradoxa KUC8140, a cosmopolitan wood degrader in East Asia.</title>
        <authorList>
            <consortium name="DOE Joint Genome Institute"/>
            <person name="Min B."/>
            <person name="Park H."/>
            <person name="Jang Y."/>
            <person name="Kim J.-J."/>
            <person name="Kim K.H."/>
            <person name="Pangilinan J."/>
            <person name="Lipzen A."/>
            <person name="Riley R."/>
            <person name="Grigoriev I.V."/>
            <person name="Spatafora J.W."/>
            <person name="Choi I.-G."/>
        </authorList>
    </citation>
    <scope>NUCLEOTIDE SEQUENCE [LARGE SCALE GENOMIC DNA]</scope>
    <source>
        <strain evidence="5 6">KUC8140</strain>
    </source>
</reference>
<keyword evidence="2" id="KW-0808">Transferase</keyword>
<keyword evidence="6" id="KW-1185">Reference proteome</keyword>
<dbReference type="Gene3D" id="2.160.10.10">
    <property type="entry name" value="Hexapeptide repeat proteins"/>
    <property type="match status" value="1"/>
</dbReference>
<protein>
    <submittedName>
        <fullName evidence="5">Trimeric LpxA-like protein</fullName>
    </submittedName>
</protein>
<dbReference type="InParanoid" id="A0A0H2S5H9"/>
<evidence type="ECO:0000256" key="1">
    <source>
        <dbReference type="ARBA" id="ARBA00007274"/>
    </source>
</evidence>
<feature type="domain" description="Maltose/galactoside acetyltransferase" evidence="4">
    <location>
        <begin position="31"/>
        <end position="97"/>
    </location>
</feature>
<name>A0A0H2S5H9_9AGAM</name>
<proteinExistence type="inferred from homology"/>
<dbReference type="Pfam" id="PF00132">
    <property type="entry name" value="Hexapep"/>
    <property type="match status" value="1"/>
</dbReference>
<dbReference type="Pfam" id="PF12464">
    <property type="entry name" value="Mac"/>
    <property type="match status" value="1"/>
</dbReference>
<evidence type="ECO:0000256" key="3">
    <source>
        <dbReference type="SAM" id="MobiDB-lite"/>
    </source>
</evidence>
<accession>A0A0H2S5H9</accession>
<evidence type="ECO:0000256" key="2">
    <source>
        <dbReference type="ARBA" id="ARBA00022679"/>
    </source>
</evidence>
<evidence type="ECO:0000313" key="6">
    <source>
        <dbReference type="Proteomes" id="UP000053477"/>
    </source>
</evidence>
<dbReference type="GO" id="GO:0008374">
    <property type="term" value="F:O-acyltransferase activity"/>
    <property type="evidence" value="ECO:0007669"/>
    <property type="project" value="TreeGrafter"/>
</dbReference>
<sequence>MQKLHENHQTAHTTNMSASGAIDVGRPLTEEEKMLRGLPYLAMNDMELVRGRLRARKYLKAYNEYPAPEPEDIKEATDYFGPDERYQILADLFKIPLEKAKRLAIEPPFYCDYGKNIEFKDEFYSNFNMTVRISIPQTRHKGAHSRTILVADCAKVTIGTRVLCGPNVQLYAATHSVEVQERREGFERAYPITIGDDVWIGGNVVIVGPCKIGNGVTVAAGAVVKGDIPDNVVIGGIPAKIIKKLDPPPPMTQEEEGIFPRASIA</sequence>
<dbReference type="STRING" id="27342.A0A0H2S5H9"/>
<dbReference type="InterPro" id="IPR018357">
    <property type="entry name" value="Hexapep_transf_CS"/>
</dbReference>